<name>A0AA47M0Y2_MERPO</name>
<feature type="compositionally biased region" description="Basic residues" evidence="2">
    <location>
        <begin position="580"/>
        <end position="592"/>
    </location>
</feature>
<reference evidence="4" key="1">
    <citation type="journal article" date="2023" name="Front. Mar. Sci.">
        <title>A new Merluccius polli reference genome to investigate the effects of global change in West African waters.</title>
        <authorList>
            <person name="Mateo J.L."/>
            <person name="Blanco-Fernandez C."/>
            <person name="Garcia-Vazquez E."/>
            <person name="Machado-Schiaffino G."/>
        </authorList>
    </citation>
    <scope>NUCLEOTIDE SEQUENCE</scope>
    <source>
        <strain evidence="4">C29</strain>
        <tissue evidence="4">Fin</tissue>
    </source>
</reference>
<feature type="domain" description="CCHC-type" evidence="3">
    <location>
        <begin position="231"/>
        <end position="246"/>
    </location>
</feature>
<evidence type="ECO:0000259" key="3">
    <source>
        <dbReference type="PROSITE" id="PS50158"/>
    </source>
</evidence>
<comment type="caution">
    <text evidence="4">The sequence shown here is derived from an EMBL/GenBank/DDBJ whole genome shotgun (WGS) entry which is preliminary data.</text>
</comment>
<evidence type="ECO:0000256" key="2">
    <source>
        <dbReference type="SAM" id="MobiDB-lite"/>
    </source>
</evidence>
<evidence type="ECO:0000256" key="1">
    <source>
        <dbReference type="PROSITE-ProRule" id="PRU00047"/>
    </source>
</evidence>
<dbReference type="SUPFAM" id="SSF57756">
    <property type="entry name" value="Retrovirus zinc finger-like domains"/>
    <property type="match status" value="1"/>
</dbReference>
<feature type="region of interest" description="Disordered" evidence="2">
    <location>
        <begin position="465"/>
        <end position="496"/>
    </location>
</feature>
<dbReference type="InterPro" id="IPR021109">
    <property type="entry name" value="Peptidase_aspartic_dom_sf"/>
</dbReference>
<keyword evidence="1" id="KW-0863">Zinc-finger</keyword>
<dbReference type="SUPFAM" id="SSF50630">
    <property type="entry name" value="Acid proteases"/>
    <property type="match status" value="1"/>
</dbReference>
<proteinExistence type="predicted"/>
<dbReference type="PANTHER" id="PTHR46888">
    <property type="entry name" value="ZINC KNUCKLE DOMAINCONTAINING PROTEIN-RELATED"/>
    <property type="match status" value="1"/>
</dbReference>
<sequence>MQNADGAAATAQRDTPESMALLREAVLRLTQYAIRDSPTATPTSRLTKLGPDDDVEAYLEVFERTARRESWPEDQRAHILFLTGPAQQASQDISAETARQYPALKQAILAYYGHNLAARAHRFHDWRFDIRGPVRAQIAQHGRLVRRWLATGEGPSPLDRIQRILAHHHPDTVDDLIRQLENWQVAQQLSASPRTTPRPTETRRDRRGPTTSPQTPPPEPPIVAQEGREGRRCYTCGQTGHIARYCTGDRDVLMPSAYVDEGMRRPCMLATCLAQGMTGVPTIPARALLDTGSVVTLLRPDLAGGKEGDPMEVACVHGDTRTYGTCHVVIRTPYGVFTARAGIVPHLPVPLLIGRDCPIFHQLWNPERGPRARREPPRRGGRRVRPAYGATRVPATPGESTAEDQKSEGNGPSPPGSPIPTAGGGDRIWAHWSSGQLSPLGGPLKYLQVCLHVVIWAELGTTDTLTASERNDPPEGSESSPLTEFSDFLPAGGEGTARAGQFASAQLQDDALKHAWSHVLAHDGQTRESRFHQAVKECDNLLPTREIRGLVVEPLAGDREHHFPPHHQPDGEHLDGGRNRAGRHLKRRRKTHSGRERSHGPGGGRGN</sequence>
<dbReference type="InterPro" id="IPR036875">
    <property type="entry name" value="Znf_CCHC_sf"/>
</dbReference>
<dbReference type="AlphaFoldDB" id="A0AA47M0Y2"/>
<feature type="compositionally biased region" description="Basic and acidic residues" evidence="2">
    <location>
        <begin position="368"/>
        <end position="378"/>
    </location>
</feature>
<evidence type="ECO:0000313" key="4">
    <source>
        <dbReference type="EMBL" id="KAK0131574.1"/>
    </source>
</evidence>
<evidence type="ECO:0000313" key="5">
    <source>
        <dbReference type="Proteomes" id="UP001174136"/>
    </source>
</evidence>
<dbReference type="GO" id="GO:0003676">
    <property type="term" value="F:nucleic acid binding"/>
    <property type="evidence" value="ECO:0007669"/>
    <property type="project" value="InterPro"/>
</dbReference>
<gene>
    <name evidence="4" type="ORF">N1851_033750</name>
</gene>
<dbReference type="Gene3D" id="4.10.60.10">
    <property type="entry name" value="Zinc finger, CCHC-type"/>
    <property type="match status" value="1"/>
</dbReference>
<keyword evidence="1" id="KW-0862">Zinc</keyword>
<protein>
    <recommendedName>
        <fullName evidence="3">CCHC-type domain-containing protein</fullName>
    </recommendedName>
</protein>
<dbReference type="InterPro" id="IPR001878">
    <property type="entry name" value="Znf_CCHC"/>
</dbReference>
<dbReference type="GO" id="GO:0008270">
    <property type="term" value="F:zinc ion binding"/>
    <property type="evidence" value="ECO:0007669"/>
    <property type="project" value="UniProtKB-KW"/>
</dbReference>
<accession>A0AA47M0Y2</accession>
<dbReference type="Proteomes" id="UP001174136">
    <property type="component" value="Unassembled WGS sequence"/>
</dbReference>
<feature type="region of interest" description="Disordered" evidence="2">
    <location>
        <begin position="558"/>
        <end position="607"/>
    </location>
</feature>
<keyword evidence="5" id="KW-1185">Reference proteome</keyword>
<keyword evidence="1" id="KW-0479">Metal-binding</keyword>
<dbReference type="SMART" id="SM00343">
    <property type="entry name" value="ZnF_C2HC"/>
    <property type="match status" value="1"/>
</dbReference>
<organism evidence="4 5">
    <name type="scientific">Merluccius polli</name>
    <name type="common">Benguela hake</name>
    <name type="synonym">Merluccius cadenati</name>
    <dbReference type="NCBI Taxonomy" id="89951"/>
    <lineage>
        <taxon>Eukaryota</taxon>
        <taxon>Metazoa</taxon>
        <taxon>Chordata</taxon>
        <taxon>Craniata</taxon>
        <taxon>Vertebrata</taxon>
        <taxon>Euteleostomi</taxon>
        <taxon>Actinopterygii</taxon>
        <taxon>Neopterygii</taxon>
        <taxon>Teleostei</taxon>
        <taxon>Neoteleostei</taxon>
        <taxon>Acanthomorphata</taxon>
        <taxon>Zeiogadaria</taxon>
        <taxon>Gadariae</taxon>
        <taxon>Gadiformes</taxon>
        <taxon>Gadoidei</taxon>
        <taxon>Merlucciidae</taxon>
        <taxon>Merluccius</taxon>
    </lineage>
</organism>
<dbReference type="PROSITE" id="PS50158">
    <property type="entry name" value="ZF_CCHC"/>
    <property type="match status" value="1"/>
</dbReference>
<feature type="compositionally biased region" description="Basic and acidic residues" evidence="2">
    <location>
        <begin position="558"/>
        <end position="578"/>
    </location>
</feature>
<dbReference type="PANTHER" id="PTHR46888:SF15">
    <property type="entry name" value="ZINC FINGER AND SCAN DOMAIN-CONTAINING PROTEIN 12-LIKE"/>
    <property type="match status" value="1"/>
</dbReference>
<dbReference type="Pfam" id="PF00098">
    <property type="entry name" value="zf-CCHC"/>
    <property type="match status" value="1"/>
</dbReference>
<feature type="region of interest" description="Disordered" evidence="2">
    <location>
        <begin position="187"/>
        <end position="230"/>
    </location>
</feature>
<dbReference type="EMBL" id="JAOPHQ010006539">
    <property type="protein sequence ID" value="KAK0131574.1"/>
    <property type="molecule type" value="Genomic_DNA"/>
</dbReference>
<feature type="region of interest" description="Disordered" evidence="2">
    <location>
        <begin position="367"/>
        <end position="427"/>
    </location>
</feature>